<dbReference type="GO" id="GO:0005840">
    <property type="term" value="C:ribosome"/>
    <property type="evidence" value="ECO:0007669"/>
    <property type="project" value="UniProtKB-KW"/>
</dbReference>
<dbReference type="RefSeq" id="WP_197997137.1">
    <property type="nucleotide sequence ID" value="NZ_CP036266.1"/>
</dbReference>
<evidence type="ECO:0000313" key="3">
    <source>
        <dbReference type="Proteomes" id="UP000320421"/>
    </source>
</evidence>
<organism evidence="2 3">
    <name type="scientific">Gimesia chilikensis</name>
    <dbReference type="NCBI Taxonomy" id="2605989"/>
    <lineage>
        <taxon>Bacteria</taxon>
        <taxon>Pseudomonadati</taxon>
        <taxon>Planctomycetota</taxon>
        <taxon>Planctomycetia</taxon>
        <taxon>Planctomycetales</taxon>
        <taxon>Planctomycetaceae</taxon>
        <taxon>Gimesia</taxon>
    </lineage>
</organism>
<dbReference type="SUPFAM" id="SSF50249">
    <property type="entry name" value="Nucleic acid-binding proteins"/>
    <property type="match status" value="1"/>
</dbReference>
<proteinExistence type="predicted"/>
<feature type="domain" description="S1 motif" evidence="1">
    <location>
        <begin position="3"/>
        <end position="74"/>
    </location>
</feature>
<protein>
    <submittedName>
        <fullName evidence="2">30S ribosomal protein S1</fullName>
    </submittedName>
</protein>
<dbReference type="InterPro" id="IPR003029">
    <property type="entry name" value="S1_domain"/>
</dbReference>
<keyword evidence="2" id="KW-0687">Ribonucleoprotein</keyword>
<dbReference type="Pfam" id="PF00575">
    <property type="entry name" value="S1"/>
    <property type="match status" value="1"/>
</dbReference>
<dbReference type="InterPro" id="IPR012340">
    <property type="entry name" value="NA-bd_OB-fold"/>
</dbReference>
<gene>
    <name evidence="2" type="ORF">HG66A1_28230</name>
</gene>
<sequence length="163" mass="17721">MLNSGDILAAEVLAVQVFGVFCASDKQEIQVLIPEISWIASFNSCVQFASPGDQLRVKIIHVDAAGGRIAGTIKGMYPDPWESNQFEVGTIFSSKVMRHVDQADRCDGQSGYLVELIPGSYAMLCEQNISLTPGEHCSVIVNAVNRRQHAVRISLVSPNQKAC</sequence>
<evidence type="ECO:0000259" key="1">
    <source>
        <dbReference type="Pfam" id="PF00575"/>
    </source>
</evidence>
<evidence type="ECO:0000313" key="2">
    <source>
        <dbReference type="EMBL" id="QDT21030.1"/>
    </source>
</evidence>
<keyword evidence="3" id="KW-1185">Reference proteome</keyword>
<reference evidence="2 3" key="1">
    <citation type="submission" date="2019-02" db="EMBL/GenBank/DDBJ databases">
        <title>Deep-cultivation of Planctomycetes and their phenomic and genomic characterization uncovers novel biology.</title>
        <authorList>
            <person name="Wiegand S."/>
            <person name="Jogler M."/>
            <person name="Boedeker C."/>
            <person name="Pinto D."/>
            <person name="Vollmers J."/>
            <person name="Rivas-Marin E."/>
            <person name="Kohn T."/>
            <person name="Peeters S.H."/>
            <person name="Heuer A."/>
            <person name="Rast P."/>
            <person name="Oberbeckmann S."/>
            <person name="Bunk B."/>
            <person name="Jeske O."/>
            <person name="Meyerdierks A."/>
            <person name="Storesund J.E."/>
            <person name="Kallscheuer N."/>
            <person name="Luecker S."/>
            <person name="Lage O.M."/>
            <person name="Pohl T."/>
            <person name="Merkel B.J."/>
            <person name="Hornburger P."/>
            <person name="Mueller R.-W."/>
            <person name="Bruemmer F."/>
            <person name="Labrenz M."/>
            <person name="Spormann A.M."/>
            <person name="Op den Camp H."/>
            <person name="Overmann J."/>
            <person name="Amann R."/>
            <person name="Jetten M.S.M."/>
            <person name="Mascher T."/>
            <person name="Medema M.H."/>
            <person name="Devos D.P."/>
            <person name="Kaster A.-K."/>
            <person name="Ovreas L."/>
            <person name="Rohde M."/>
            <person name="Galperin M.Y."/>
            <person name="Jogler C."/>
        </authorList>
    </citation>
    <scope>NUCLEOTIDE SEQUENCE [LARGE SCALE GENOMIC DNA]</scope>
    <source>
        <strain evidence="2 3">HG66A1</strain>
    </source>
</reference>
<dbReference type="Proteomes" id="UP000320421">
    <property type="component" value="Chromosome"/>
</dbReference>
<dbReference type="EMBL" id="CP036266">
    <property type="protein sequence ID" value="QDT21030.1"/>
    <property type="molecule type" value="Genomic_DNA"/>
</dbReference>
<dbReference type="AlphaFoldDB" id="A0A517PNT4"/>
<dbReference type="Gene3D" id="2.40.50.140">
    <property type="entry name" value="Nucleic acid-binding proteins"/>
    <property type="match status" value="1"/>
</dbReference>
<name>A0A517PNT4_9PLAN</name>
<accession>A0A517PNT4</accession>
<keyword evidence="2" id="KW-0689">Ribosomal protein</keyword>
<dbReference type="GO" id="GO:0003676">
    <property type="term" value="F:nucleic acid binding"/>
    <property type="evidence" value="ECO:0007669"/>
    <property type="project" value="InterPro"/>
</dbReference>